<evidence type="ECO:0000313" key="3">
    <source>
        <dbReference type="Proteomes" id="UP000299102"/>
    </source>
</evidence>
<feature type="region of interest" description="Disordered" evidence="1">
    <location>
        <begin position="40"/>
        <end position="65"/>
    </location>
</feature>
<gene>
    <name evidence="2" type="ORF">EVAR_90947_1</name>
</gene>
<dbReference type="AlphaFoldDB" id="A0A4C1SJQ1"/>
<organism evidence="2 3">
    <name type="scientific">Eumeta variegata</name>
    <name type="common">Bagworm moth</name>
    <name type="synonym">Eumeta japonica</name>
    <dbReference type="NCBI Taxonomy" id="151549"/>
    <lineage>
        <taxon>Eukaryota</taxon>
        <taxon>Metazoa</taxon>
        <taxon>Ecdysozoa</taxon>
        <taxon>Arthropoda</taxon>
        <taxon>Hexapoda</taxon>
        <taxon>Insecta</taxon>
        <taxon>Pterygota</taxon>
        <taxon>Neoptera</taxon>
        <taxon>Endopterygota</taxon>
        <taxon>Lepidoptera</taxon>
        <taxon>Glossata</taxon>
        <taxon>Ditrysia</taxon>
        <taxon>Tineoidea</taxon>
        <taxon>Psychidae</taxon>
        <taxon>Oiketicinae</taxon>
        <taxon>Eumeta</taxon>
    </lineage>
</organism>
<protein>
    <submittedName>
        <fullName evidence="2">Uncharacterized protein</fullName>
    </submittedName>
</protein>
<dbReference type="EMBL" id="BGZK01003543">
    <property type="protein sequence ID" value="GBP02403.1"/>
    <property type="molecule type" value="Genomic_DNA"/>
</dbReference>
<evidence type="ECO:0000256" key="1">
    <source>
        <dbReference type="SAM" id="MobiDB-lite"/>
    </source>
</evidence>
<sequence>MVLSHSCSPAPRVRASCHLPGVFDDDNALSLDLENLRDLNKSASSGGGAAEDPQRPQSILKLNDSHTGLGERPLFMSLAFDATDKIGPSFFM</sequence>
<dbReference type="Proteomes" id="UP000299102">
    <property type="component" value="Unassembled WGS sequence"/>
</dbReference>
<keyword evidence="3" id="KW-1185">Reference proteome</keyword>
<evidence type="ECO:0000313" key="2">
    <source>
        <dbReference type="EMBL" id="GBP02403.1"/>
    </source>
</evidence>
<comment type="caution">
    <text evidence="2">The sequence shown here is derived from an EMBL/GenBank/DDBJ whole genome shotgun (WGS) entry which is preliminary data.</text>
</comment>
<name>A0A4C1SJQ1_EUMVA</name>
<proteinExistence type="predicted"/>
<reference evidence="2 3" key="1">
    <citation type="journal article" date="2019" name="Commun. Biol.">
        <title>The bagworm genome reveals a unique fibroin gene that provides high tensile strength.</title>
        <authorList>
            <person name="Kono N."/>
            <person name="Nakamura H."/>
            <person name="Ohtoshi R."/>
            <person name="Tomita M."/>
            <person name="Numata K."/>
            <person name="Arakawa K."/>
        </authorList>
    </citation>
    <scope>NUCLEOTIDE SEQUENCE [LARGE SCALE GENOMIC DNA]</scope>
</reference>
<accession>A0A4C1SJQ1</accession>